<sequence length="116" mass="11876">MSPSRSTNITIINNTTLTLTLQSSELDDGIWSQGLSPMTTLGPDSQGTCQAESAGILTGDAGSLAYTSSAGTFTFSFDDPYKGSNSYSQSAPSGYTISRSGGGGDNAGVTWIITSD</sequence>
<feature type="region of interest" description="Disordered" evidence="1">
    <location>
        <begin position="84"/>
        <end position="106"/>
    </location>
</feature>
<protein>
    <recommendedName>
        <fullName evidence="4">Crystal protein ET79</fullName>
    </recommendedName>
</protein>
<proteinExistence type="predicted"/>
<evidence type="ECO:0000313" key="3">
    <source>
        <dbReference type="Proteomes" id="UP000717696"/>
    </source>
</evidence>
<dbReference type="Proteomes" id="UP000717696">
    <property type="component" value="Unassembled WGS sequence"/>
</dbReference>
<dbReference type="AlphaFoldDB" id="A0A9P9D7T7"/>
<dbReference type="EMBL" id="JAGMUU010000044">
    <property type="protein sequence ID" value="KAH7113954.1"/>
    <property type="molecule type" value="Genomic_DNA"/>
</dbReference>
<comment type="caution">
    <text evidence="2">The sequence shown here is derived from an EMBL/GenBank/DDBJ whole genome shotgun (WGS) entry which is preliminary data.</text>
</comment>
<accession>A0A9P9D7T7</accession>
<evidence type="ECO:0000256" key="1">
    <source>
        <dbReference type="SAM" id="MobiDB-lite"/>
    </source>
</evidence>
<dbReference type="OrthoDB" id="2322698at2759"/>
<organism evidence="2 3">
    <name type="scientific">Dactylonectria estremocensis</name>
    <dbReference type="NCBI Taxonomy" id="1079267"/>
    <lineage>
        <taxon>Eukaryota</taxon>
        <taxon>Fungi</taxon>
        <taxon>Dikarya</taxon>
        <taxon>Ascomycota</taxon>
        <taxon>Pezizomycotina</taxon>
        <taxon>Sordariomycetes</taxon>
        <taxon>Hypocreomycetidae</taxon>
        <taxon>Hypocreales</taxon>
        <taxon>Nectriaceae</taxon>
        <taxon>Dactylonectria</taxon>
    </lineage>
</organism>
<feature type="compositionally biased region" description="Polar residues" evidence="1">
    <location>
        <begin position="84"/>
        <end position="99"/>
    </location>
</feature>
<dbReference type="Gene3D" id="2.60.270.50">
    <property type="match status" value="1"/>
</dbReference>
<gene>
    <name evidence="2" type="ORF">B0J13DRAFT_573985</name>
</gene>
<keyword evidence="3" id="KW-1185">Reference proteome</keyword>
<evidence type="ECO:0000313" key="2">
    <source>
        <dbReference type="EMBL" id="KAH7113954.1"/>
    </source>
</evidence>
<name>A0A9P9D7T7_9HYPO</name>
<evidence type="ECO:0008006" key="4">
    <source>
        <dbReference type="Google" id="ProtNLM"/>
    </source>
</evidence>
<reference evidence="2" key="1">
    <citation type="journal article" date="2021" name="Nat. Commun.">
        <title>Genetic determinants of endophytism in the Arabidopsis root mycobiome.</title>
        <authorList>
            <person name="Mesny F."/>
            <person name="Miyauchi S."/>
            <person name="Thiergart T."/>
            <person name="Pickel B."/>
            <person name="Atanasova L."/>
            <person name="Karlsson M."/>
            <person name="Huettel B."/>
            <person name="Barry K.W."/>
            <person name="Haridas S."/>
            <person name="Chen C."/>
            <person name="Bauer D."/>
            <person name="Andreopoulos W."/>
            <person name="Pangilinan J."/>
            <person name="LaButti K."/>
            <person name="Riley R."/>
            <person name="Lipzen A."/>
            <person name="Clum A."/>
            <person name="Drula E."/>
            <person name="Henrissat B."/>
            <person name="Kohler A."/>
            <person name="Grigoriev I.V."/>
            <person name="Martin F.M."/>
            <person name="Hacquard S."/>
        </authorList>
    </citation>
    <scope>NUCLEOTIDE SEQUENCE</scope>
    <source>
        <strain evidence="2">MPI-CAGE-AT-0021</strain>
    </source>
</reference>